<evidence type="ECO:0000313" key="3">
    <source>
        <dbReference type="EMBL" id="CAA2102452.1"/>
    </source>
</evidence>
<dbReference type="InterPro" id="IPR025877">
    <property type="entry name" value="MobA-like_NTP_Trfase"/>
</dbReference>
<protein>
    <submittedName>
        <fullName evidence="3">Molybdenum cofactor cytidylyltransferase</fullName>
        <ecNumber evidence="3">2.7.7.76</ecNumber>
    </submittedName>
</protein>
<dbReference type="PANTHER" id="PTHR43777:SF1">
    <property type="entry name" value="MOLYBDENUM COFACTOR CYTIDYLYLTRANSFERASE"/>
    <property type="match status" value="1"/>
</dbReference>
<proteinExistence type="predicted"/>
<dbReference type="PANTHER" id="PTHR43777">
    <property type="entry name" value="MOLYBDENUM COFACTOR CYTIDYLYLTRANSFERASE"/>
    <property type="match status" value="1"/>
</dbReference>
<gene>
    <name evidence="3" type="primary">mocA</name>
    <name evidence="3" type="ORF">MBUL_01692</name>
</gene>
<reference evidence="3" key="1">
    <citation type="submission" date="2019-12" db="EMBL/GenBank/DDBJ databases">
        <authorList>
            <person name="Cremers G."/>
        </authorList>
    </citation>
    <scope>NUCLEOTIDE SEQUENCE</scope>
    <source>
        <strain evidence="3">Mbul1</strain>
    </source>
</reference>
<sequence>MPDAIGIVLLAAGRGTRFGEAAKMLALLDGKPLVRHAAETAVAATLGPVAVVLGAHGALVRQALDGLELRIVDNPAHAEGLSTSLRCGLDALPEAAAVIVMLGDMPCIRPSHLASLVEAFLAADPPPGAIVPVHRGSRGNPVLLNRALLASDLASLTGDQGAGRILAARTDVVELEMDAAVALDIDTQAALIAAARA</sequence>
<keyword evidence="3" id="KW-0548">Nucleotidyltransferase</keyword>
<dbReference type="EC" id="2.7.7.76" evidence="3"/>
<dbReference type="Gene3D" id="3.90.550.10">
    <property type="entry name" value="Spore Coat Polysaccharide Biosynthesis Protein SpsA, Chain A"/>
    <property type="match status" value="1"/>
</dbReference>
<dbReference type="Pfam" id="PF12804">
    <property type="entry name" value="NTP_transf_3"/>
    <property type="match status" value="1"/>
</dbReference>
<feature type="domain" description="MobA-like NTP transferase" evidence="2">
    <location>
        <begin position="8"/>
        <end position="169"/>
    </location>
</feature>
<organism evidence="3">
    <name type="scientific">Methylobacterium bullatum</name>
    <dbReference type="NCBI Taxonomy" id="570505"/>
    <lineage>
        <taxon>Bacteria</taxon>
        <taxon>Pseudomonadati</taxon>
        <taxon>Pseudomonadota</taxon>
        <taxon>Alphaproteobacteria</taxon>
        <taxon>Hyphomicrobiales</taxon>
        <taxon>Methylobacteriaceae</taxon>
        <taxon>Methylobacterium</taxon>
    </lineage>
</organism>
<dbReference type="SUPFAM" id="SSF53448">
    <property type="entry name" value="Nucleotide-diphospho-sugar transferases"/>
    <property type="match status" value="1"/>
</dbReference>
<dbReference type="CDD" id="cd04182">
    <property type="entry name" value="GT_2_like_f"/>
    <property type="match status" value="1"/>
</dbReference>
<dbReference type="GO" id="GO:0061602">
    <property type="term" value="F:molybdenum cofactor cytidylyltransferase activity"/>
    <property type="evidence" value="ECO:0007669"/>
    <property type="project" value="UniProtKB-EC"/>
</dbReference>
<dbReference type="InterPro" id="IPR029044">
    <property type="entry name" value="Nucleotide-diphossugar_trans"/>
</dbReference>
<evidence type="ECO:0000259" key="2">
    <source>
        <dbReference type="Pfam" id="PF12804"/>
    </source>
</evidence>
<evidence type="ECO:0000256" key="1">
    <source>
        <dbReference type="ARBA" id="ARBA00022842"/>
    </source>
</evidence>
<dbReference type="AlphaFoldDB" id="A0A679J3H8"/>
<keyword evidence="3" id="KW-0808">Transferase</keyword>
<keyword evidence="1" id="KW-0460">Magnesium</keyword>
<dbReference type="EMBL" id="LR743504">
    <property type="protein sequence ID" value="CAA2102452.1"/>
    <property type="molecule type" value="Genomic_DNA"/>
</dbReference>
<accession>A0A679J3H8</accession>
<name>A0A679J3H8_9HYPH</name>